<dbReference type="RefSeq" id="WP_007391533.1">
    <property type="nucleotide sequence ID" value="NZ_AFIJ01000038.1"/>
</dbReference>
<dbReference type="PANTHER" id="PTHR43767:SF1">
    <property type="entry name" value="NONRIBOSOMAL PEPTIDE SYNTHASE PES1 (EUROFUNG)-RELATED"/>
    <property type="match status" value="1"/>
</dbReference>
<protein>
    <submittedName>
        <fullName evidence="2">AMP-binding enzyme</fullName>
    </submittedName>
</protein>
<dbReference type="InterPro" id="IPR050237">
    <property type="entry name" value="ATP-dep_AMP-bd_enzyme"/>
</dbReference>
<name>A0ABP2L2S7_9FIRM</name>
<gene>
    <name evidence="2" type="ORF">HMPREF1039_0944</name>
</gene>
<keyword evidence="3" id="KW-1185">Reference proteome</keyword>
<proteinExistence type="predicted"/>
<feature type="domain" description="AMP-dependent synthetase/ligase" evidence="1">
    <location>
        <begin position="16"/>
        <end position="338"/>
    </location>
</feature>
<dbReference type="Pfam" id="PF00501">
    <property type="entry name" value="AMP-binding"/>
    <property type="match status" value="1"/>
</dbReference>
<dbReference type="SUPFAM" id="SSF56801">
    <property type="entry name" value="Acetyl-CoA synthetase-like"/>
    <property type="match status" value="1"/>
</dbReference>
<reference evidence="2 3" key="1">
    <citation type="submission" date="2011-04" db="EMBL/GenBank/DDBJ databases">
        <authorList>
            <person name="Harkins D.M."/>
            <person name="Madupu R."/>
            <person name="Durkin A.S."/>
            <person name="Torralba M."/>
            <person name="Methe B."/>
            <person name="Sutton G.G."/>
            <person name="Nelson K.E."/>
        </authorList>
    </citation>
    <scope>NUCLEOTIDE SEQUENCE [LARGE SCALE GENOMIC DNA]</scope>
    <source>
        <strain evidence="2 3">UPII 199-6</strain>
    </source>
</reference>
<organism evidence="2 3">
    <name type="scientific">Megasphaera lornae</name>
    <dbReference type="NCBI Taxonomy" id="1000568"/>
    <lineage>
        <taxon>Bacteria</taxon>
        <taxon>Bacillati</taxon>
        <taxon>Bacillota</taxon>
        <taxon>Negativicutes</taxon>
        <taxon>Veillonellales</taxon>
        <taxon>Veillonellaceae</taxon>
        <taxon>Megasphaera</taxon>
    </lineage>
</organism>
<comment type="caution">
    <text evidence="2">The sequence shown here is derived from an EMBL/GenBank/DDBJ whole genome shotgun (WGS) entry which is preliminary data.</text>
</comment>
<dbReference type="PROSITE" id="PS00455">
    <property type="entry name" value="AMP_BINDING"/>
    <property type="match status" value="1"/>
</dbReference>
<evidence type="ECO:0000259" key="1">
    <source>
        <dbReference type="Pfam" id="PF00501"/>
    </source>
</evidence>
<dbReference type="InterPro" id="IPR042099">
    <property type="entry name" value="ANL_N_sf"/>
</dbReference>
<sequence>MYFFDMYAPLSSRPLCTDDTGRLVTYGDWYAHASTVATYIRPRALAAIICRNTAGSLLSYLSCLQNRIVPLMLDPAVAPELQEKLLRRYEPEYIFQPRNTTAAHALYTLADYGLYHTKATPCPLHPDLALLLTTSGSTGSPKLVRQSYRNLQANAASIAAYLNLQPDQYPISSLPMHYTFGLSVIHSHLYCGAAIRLTENTVFDNGFWDICRDEKITSLAGVPFTYACLDKLGFQNMDLPHLTLLLQAGGRLGEPLHKKFGTYAQEKNKRFIVMYGQTEATARMSYLPAAACLKKIGSIGIAIPGGFFRIMENETEEITVPEQPGELYYEGDNVTLGYAETRADLQKGDERHGRLFTGDIAYKDEDGYFYIVGRKKRFIKLTGKRFNLDEAEQLLKNSLTTGEVACTGKDEQLQIYTTASQELPALEAILQHTLQLLPRQYVLQVVNTIPKNSSGKIQYTRLTQPEAAL</sequence>
<dbReference type="PANTHER" id="PTHR43767">
    <property type="entry name" value="LONG-CHAIN-FATTY-ACID--COA LIGASE"/>
    <property type="match status" value="1"/>
</dbReference>
<accession>A0ABP2L2S7</accession>
<dbReference type="Gene3D" id="3.40.50.12780">
    <property type="entry name" value="N-terminal domain of ligase-like"/>
    <property type="match status" value="1"/>
</dbReference>
<evidence type="ECO:0000313" key="2">
    <source>
        <dbReference type="EMBL" id="EGL39367.1"/>
    </source>
</evidence>
<dbReference type="EMBL" id="AFIJ01000038">
    <property type="protein sequence ID" value="EGL39367.1"/>
    <property type="molecule type" value="Genomic_DNA"/>
</dbReference>
<dbReference type="InterPro" id="IPR000873">
    <property type="entry name" value="AMP-dep_synth/lig_dom"/>
</dbReference>
<evidence type="ECO:0000313" key="3">
    <source>
        <dbReference type="Proteomes" id="UP000004018"/>
    </source>
</evidence>
<dbReference type="Proteomes" id="UP000004018">
    <property type="component" value="Unassembled WGS sequence"/>
</dbReference>
<dbReference type="InterPro" id="IPR020845">
    <property type="entry name" value="AMP-binding_CS"/>
</dbReference>